<proteinExistence type="predicted"/>
<evidence type="ECO:0000313" key="2">
    <source>
        <dbReference type="EMBL" id="KAC9359078.1"/>
    </source>
</evidence>
<gene>
    <name evidence="2" type="ORF">E3N88_45950</name>
</gene>
<accession>A0A5N6L7Q7</accession>
<dbReference type="EMBL" id="SZYD01002599">
    <property type="protein sequence ID" value="KAC9359078.1"/>
    <property type="molecule type" value="Genomic_DNA"/>
</dbReference>
<dbReference type="Proteomes" id="UP000326396">
    <property type="component" value="Unassembled WGS sequence"/>
</dbReference>
<feature type="compositionally biased region" description="Basic and acidic residues" evidence="1">
    <location>
        <begin position="102"/>
        <end position="114"/>
    </location>
</feature>
<reference evidence="2 3" key="1">
    <citation type="submission" date="2019-05" db="EMBL/GenBank/DDBJ databases">
        <title>Mikania micrantha, genome provides insights into the molecular mechanism of rapid growth.</title>
        <authorList>
            <person name="Liu B."/>
        </authorList>
    </citation>
    <scope>NUCLEOTIDE SEQUENCE [LARGE SCALE GENOMIC DNA]</scope>
    <source>
        <strain evidence="2">NLD-2019</strain>
        <tissue evidence="2">Leaf</tissue>
    </source>
</reference>
<evidence type="ECO:0000256" key="1">
    <source>
        <dbReference type="SAM" id="MobiDB-lite"/>
    </source>
</evidence>
<keyword evidence="3" id="KW-1185">Reference proteome</keyword>
<organism evidence="2 3">
    <name type="scientific">Mikania micrantha</name>
    <name type="common">bitter vine</name>
    <dbReference type="NCBI Taxonomy" id="192012"/>
    <lineage>
        <taxon>Eukaryota</taxon>
        <taxon>Viridiplantae</taxon>
        <taxon>Streptophyta</taxon>
        <taxon>Embryophyta</taxon>
        <taxon>Tracheophyta</taxon>
        <taxon>Spermatophyta</taxon>
        <taxon>Magnoliopsida</taxon>
        <taxon>eudicotyledons</taxon>
        <taxon>Gunneridae</taxon>
        <taxon>Pentapetalae</taxon>
        <taxon>asterids</taxon>
        <taxon>campanulids</taxon>
        <taxon>Asterales</taxon>
        <taxon>Asteraceae</taxon>
        <taxon>Asteroideae</taxon>
        <taxon>Heliantheae alliance</taxon>
        <taxon>Eupatorieae</taxon>
        <taxon>Mikania</taxon>
    </lineage>
</organism>
<comment type="caution">
    <text evidence="2">The sequence shown here is derived from an EMBL/GenBank/DDBJ whole genome shotgun (WGS) entry which is preliminary data.</text>
</comment>
<feature type="region of interest" description="Disordered" evidence="1">
    <location>
        <begin position="86"/>
        <end position="115"/>
    </location>
</feature>
<name>A0A5N6L7Q7_9ASTR</name>
<evidence type="ECO:0000313" key="3">
    <source>
        <dbReference type="Proteomes" id="UP000326396"/>
    </source>
</evidence>
<sequence>MWWDGGWANRDQGKHFQGNQMLRIKGYGNQRGGMKCLIITRNNISCGLVCGGTMAGRAQFLIYIYHVQCKQSDHFDYHSRYRAPGTFRPTGKSIQPAGSGCDTRHLDPPPDHPLDPPLHQTQLALVRQVEHMVVWRQLKTKG</sequence>
<dbReference type="AlphaFoldDB" id="A0A5N6L7Q7"/>
<protein>
    <submittedName>
        <fullName evidence="2">Uncharacterized protein</fullName>
    </submittedName>
</protein>